<comment type="similarity">
    <text evidence="1">Belongs to the LysR transcriptional regulatory family.</text>
</comment>
<dbReference type="InterPro" id="IPR005119">
    <property type="entry name" value="LysR_subst-bd"/>
</dbReference>
<keyword evidence="7" id="KW-1185">Reference proteome</keyword>
<dbReference type="GO" id="GO:0043565">
    <property type="term" value="F:sequence-specific DNA binding"/>
    <property type="evidence" value="ECO:0007669"/>
    <property type="project" value="TreeGrafter"/>
</dbReference>
<protein>
    <submittedName>
        <fullName evidence="6">LysR family transcriptional regulator</fullName>
    </submittedName>
</protein>
<dbReference type="InterPro" id="IPR036390">
    <property type="entry name" value="WH_DNA-bd_sf"/>
</dbReference>
<keyword evidence="2" id="KW-0805">Transcription regulation</keyword>
<gene>
    <name evidence="6" type="ORF">E4656_13280</name>
</gene>
<evidence type="ECO:0000256" key="2">
    <source>
        <dbReference type="ARBA" id="ARBA00023015"/>
    </source>
</evidence>
<dbReference type="RefSeq" id="WP_135483775.1">
    <property type="nucleotide sequence ID" value="NZ_SRMF01000005.1"/>
</dbReference>
<dbReference type="PANTHER" id="PTHR30427">
    <property type="entry name" value="TRANSCRIPTIONAL ACTIVATOR PROTEIN LYSR"/>
    <property type="match status" value="1"/>
</dbReference>
<reference evidence="6 7" key="1">
    <citation type="submission" date="2019-04" db="EMBL/GenBank/DDBJ databases">
        <title>Natronospirillum operosus gen. nov., sp. nov., a haloalkaliphilic satellite isolated from decaying biomass of laboratory culture of cyanobacterium Geitlerinema sp. and proposal of Natronospirillaceae fam. nov. and Saccharospirillaceae fam. nov.</title>
        <authorList>
            <person name="Kevbrin V."/>
            <person name="Boltyanskaya Y."/>
            <person name="Koziaeva V."/>
            <person name="Grouzdev D.S."/>
            <person name="Park M."/>
            <person name="Cho J."/>
        </authorList>
    </citation>
    <scope>NUCLEOTIDE SEQUENCE [LARGE SCALE GENOMIC DNA]</scope>
    <source>
        <strain evidence="6 7">G-116</strain>
    </source>
</reference>
<proteinExistence type="inferred from homology"/>
<dbReference type="InterPro" id="IPR000847">
    <property type="entry name" value="LysR_HTH_N"/>
</dbReference>
<evidence type="ECO:0000259" key="5">
    <source>
        <dbReference type="PROSITE" id="PS50931"/>
    </source>
</evidence>
<evidence type="ECO:0000256" key="3">
    <source>
        <dbReference type="ARBA" id="ARBA00023125"/>
    </source>
</evidence>
<evidence type="ECO:0000256" key="1">
    <source>
        <dbReference type="ARBA" id="ARBA00009437"/>
    </source>
</evidence>
<accession>A0A4Z0W793</accession>
<dbReference type="AlphaFoldDB" id="A0A4Z0W793"/>
<dbReference type="InterPro" id="IPR036388">
    <property type="entry name" value="WH-like_DNA-bd_sf"/>
</dbReference>
<evidence type="ECO:0000313" key="6">
    <source>
        <dbReference type="EMBL" id="TGG92442.1"/>
    </source>
</evidence>
<name>A0A4Z0W793_9GAMM</name>
<dbReference type="PRINTS" id="PR00039">
    <property type="entry name" value="HTHLYSR"/>
</dbReference>
<feature type="domain" description="HTH lysR-type" evidence="5">
    <location>
        <begin position="7"/>
        <end position="64"/>
    </location>
</feature>
<dbReference type="SUPFAM" id="SSF46785">
    <property type="entry name" value="Winged helix' DNA-binding domain"/>
    <property type="match status" value="1"/>
</dbReference>
<dbReference type="OrthoDB" id="6624490at2"/>
<dbReference type="Proteomes" id="UP000297475">
    <property type="component" value="Unassembled WGS sequence"/>
</dbReference>
<dbReference type="Pfam" id="PF00126">
    <property type="entry name" value="HTH_1"/>
    <property type="match status" value="1"/>
</dbReference>
<dbReference type="SUPFAM" id="SSF53850">
    <property type="entry name" value="Periplasmic binding protein-like II"/>
    <property type="match status" value="1"/>
</dbReference>
<evidence type="ECO:0000256" key="4">
    <source>
        <dbReference type="ARBA" id="ARBA00023163"/>
    </source>
</evidence>
<dbReference type="Gene3D" id="1.10.10.10">
    <property type="entry name" value="Winged helix-like DNA-binding domain superfamily/Winged helix DNA-binding domain"/>
    <property type="match status" value="1"/>
</dbReference>
<dbReference type="GO" id="GO:0010628">
    <property type="term" value="P:positive regulation of gene expression"/>
    <property type="evidence" value="ECO:0007669"/>
    <property type="project" value="TreeGrafter"/>
</dbReference>
<dbReference type="GO" id="GO:0003700">
    <property type="term" value="F:DNA-binding transcription factor activity"/>
    <property type="evidence" value="ECO:0007669"/>
    <property type="project" value="InterPro"/>
</dbReference>
<dbReference type="Pfam" id="PF03466">
    <property type="entry name" value="LysR_substrate"/>
    <property type="match status" value="1"/>
</dbReference>
<dbReference type="Gene3D" id="3.40.190.10">
    <property type="entry name" value="Periplasmic binding protein-like II"/>
    <property type="match status" value="2"/>
</dbReference>
<dbReference type="EMBL" id="SRMF01000005">
    <property type="protein sequence ID" value="TGG92442.1"/>
    <property type="molecule type" value="Genomic_DNA"/>
</dbReference>
<keyword evidence="4" id="KW-0804">Transcription</keyword>
<sequence length="306" mass="33431">MSDINLNSLKSLLIFKTLYETGTATRTARDLGITQSGVSRSLAQLEENIGIPLFMRHKKRLIALPEAEELYGEILGLLSNLDNMKHSIVALREFGASRLRIASAPALGFAYVPATIAGILKDNPKYSIYLDIMPSPDVVRGVEAGHFDVGFVTLPVSSHSLIVDELLTTEAVCLVPPNHSLASARVIAAEDLSGQHLVIPSQPNLAADQLLLHLSEKNIRIAGKTEANIAAVYSLVANGVGITLINPITAYDHRTAGDNPLIKPFRPAFHYRFGLVYKQKWADNRLVGLLKEMMPELPDHLVATRM</sequence>
<organism evidence="6 7">
    <name type="scientific">Natronospirillum operosum</name>
    <dbReference type="NCBI Taxonomy" id="2759953"/>
    <lineage>
        <taxon>Bacteria</taxon>
        <taxon>Pseudomonadati</taxon>
        <taxon>Pseudomonadota</taxon>
        <taxon>Gammaproteobacteria</taxon>
        <taxon>Oceanospirillales</taxon>
        <taxon>Natronospirillaceae</taxon>
        <taxon>Natronospirillum</taxon>
    </lineage>
</organism>
<dbReference type="PANTHER" id="PTHR30427:SF1">
    <property type="entry name" value="TRANSCRIPTIONAL ACTIVATOR PROTEIN LYSR"/>
    <property type="match status" value="1"/>
</dbReference>
<comment type="caution">
    <text evidence="6">The sequence shown here is derived from an EMBL/GenBank/DDBJ whole genome shotgun (WGS) entry which is preliminary data.</text>
</comment>
<keyword evidence="3" id="KW-0238">DNA-binding</keyword>
<dbReference type="PROSITE" id="PS50931">
    <property type="entry name" value="HTH_LYSR"/>
    <property type="match status" value="1"/>
</dbReference>
<evidence type="ECO:0000313" key="7">
    <source>
        <dbReference type="Proteomes" id="UP000297475"/>
    </source>
</evidence>